<dbReference type="SMART" id="SM01100">
    <property type="entry name" value="CRAL_TRIO_N"/>
    <property type="match status" value="1"/>
</dbReference>
<dbReference type="EnsemblMetazoa" id="ACHR008897-RA">
    <property type="protein sequence ID" value="ACHR008897-PA"/>
    <property type="gene ID" value="ACHR008897"/>
</dbReference>
<dbReference type="InterPro" id="IPR011074">
    <property type="entry name" value="CRAL/TRIO_N_dom"/>
</dbReference>
<evidence type="ECO:0000313" key="2">
    <source>
        <dbReference type="EnsemblMetazoa" id="ACHR008897-PA"/>
    </source>
</evidence>
<protein>
    <recommendedName>
        <fullName evidence="1">CRAL-TRIO domain-containing protein</fullName>
    </recommendedName>
</protein>
<dbReference type="Proteomes" id="UP000075881">
    <property type="component" value="Unassembled WGS sequence"/>
</dbReference>
<dbReference type="CDD" id="cd00170">
    <property type="entry name" value="SEC14"/>
    <property type="match status" value="2"/>
</dbReference>
<proteinExistence type="predicted"/>
<dbReference type="GO" id="GO:0016020">
    <property type="term" value="C:membrane"/>
    <property type="evidence" value="ECO:0007669"/>
    <property type="project" value="TreeGrafter"/>
</dbReference>
<organism evidence="2 3">
    <name type="scientific">Anopheles christyi</name>
    <dbReference type="NCBI Taxonomy" id="43041"/>
    <lineage>
        <taxon>Eukaryota</taxon>
        <taxon>Metazoa</taxon>
        <taxon>Ecdysozoa</taxon>
        <taxon>Arthropoda</taxon>
        <taxon>Hexapoda</taxon>
        <taxon>Insecta</taxon>
        <taxon>Pterygota</taxon>
        <taxon>Neoptera</taxon>
        <taxon>Endopterygota</taxon>
        <taxon>Diptera</taxon>
        <taxon>Nematocera</taxon>
        <taxon>Culicoidea</taxon>
        <taxon>Culicidae</taxon>
        <taxon>Anophelinae</taxon>
        <taxon>Anopheles</taxon>
    </lineage>
</organism>
<name>A0A182KDR0_9DIPT</name>
<dbReference type="GO" id="GO:1902936">
    <property type="term" value="F:phosphatidylinositol bisphosphate binding"/>
    <property type="evidence" value="ECO:0007669"/>
    <property type="project" value="TreeGrafter"/>
</dbReference>
<dbReference type="STRING" id="43041.A0A182KDR0"/>
<keyword evidence="3" id="KW-1185">Reference proteome</keyword>
<dbReference type="SUPFAM" id="SSF46938">
    <property type="entry name" value="CRAL/TRIO N-terminal domain"/>
    <property type="match status" value="1"/>
</dbReference>
<feature type="domain" description="CRAL-TRIO" evidence="1">
    <location>
        <begin position="315"/>
        <end position="478"/>
    </location>
</feature>
<dbReference type="Gene3D" id="3.40.525.10">
    <property type="entry name" value="CRAL-TRIO lipid binding domain"/>
    <property type="match status" value="2"/>
</dbReference>
<dbReference type="VEuPathDB" id="VectorBase:ACHR008897"/>
<dbReference type="Gene3D" id="1.10.8.20">
    <property type="entry name" value="N-terminal domain of phosphatidylinositol transfer protein sec14p"/>
    <property type="match status" value="1"/>
</dbReference>
<dbReference type="AlphaFoldDB" id="A0A182KDR0"/>
<reference evidence="3" key="1">
    <citation type="submission" date="2013-03" db="EMBL/GenBank/DDBJ databases">
        <title>The Genome Sequence of Anopheles christyi ACHKN1017.</title>
        <authorList>
            <consortium name="The Broad Institute Genomics Platform"/>
            <person name="Neafsey D.E."/>
            <person name="Besansky N."/>
            <person name="Walker B."/>
            <person name="Young S.K."/>
            <person name="Zeng Q."/>
            <person name="Gargeya S."/>
            <person name="Fitzgerald M."/>
            <person name="Haas B."/>
            <person name="Abouelleil A."/>
            <person name="Allen A.W."/>
            <person name="Alvarado L."/>
            <person name="Arachchi H.M."/>
            <person name="Berlin A.M."/>
            <person name="Chapman S.B."/>
            <person name="Gainer-Dewar J."/>
            <person name="Goldberg J."/>
            <person name="Griggs A."/>
            <person name="Gujja S."/>
            <person name="Hansen M."/>
            <person name="Howarth C."/>
            <person name="Imamovic A."/>
            <person name="Ireland A."/>
            <person name="Larimer J."/>
            <person name="McCowan C."/>
            <person name="Murphy C."/>
            <person name="Pearson M."/>
            <person name="Poon T.W."/>
            <person name="Priest M."/>
            <person name="Roberts A."/>
            <person name="Saif S."/>
            <person name="Shea T."/>
            <person name="Sisk P."/>
            <person name="Sykes S."/>
            <person name="Wortman J."/>
            <person name="Nusbaum C."/>
            <person name="Birren B."/>
        </authorList>
    </citation>
    <scope>NUCLEOTIDE SEQUENCE [LARGE SCALE GENOMIC DNA]</scope>
    <source>
        <strain evidence="3">ACHKN1017</strain>
    </source>
</reference>
<dbReference type="PRINTS" id="PR00180">
    <property type="entry name" value="CRETINALDHBP"/>
</dbReference>
<dbReference type="InterPro" id="IPR036865">
    <property type="entry name" value="CRAL-TRIO_dom_sf"/>
</dbReference>
<dbReference type="PANTHER" id="PTHR10174">
    <property type="entry name" value="ALPHA-TOCOPHEROL TRANSFER PROTEIN-RELATED"/>
    <property type="match status" value="1"/>
</dbReference>
<dbReference type="PROSITE" id="PS50191">
    <property type="entry name" value="CRAL_TRIO"/>
    <property type="match status" value="2"/>
</dbReference>
<accession>A0A182KDR0</accession>
<sequence>MRRIADFKKNNYPLMHNLLPEDEKLSFIDHKIVNVLTNRDRKGRRILIVSCGAVWDPKAVTAEKLFRMFYLVHLVAQLEPATQINGVVIVMDFEGLSLKQVRGLSPSFSKLLLTFLQEAVPLRMKEFHILKQPYIFNMVWTLFKPFIGDKLKKRLYFHGNDMKKLHKHIDPADLPKNYGGTRPALDYGSRDWYPCIEKYTEHVQRWNNYGHAAERRHRNMGKFELDTAPPSAELLEIAKQELRETPELRAAAVEELRKLVEASTDLNYPTDEEFLIIFLRPTKFYAESALKLMRNIAEFNKSYKETLYNLMPADVQNVFIEHNIINILTNRDQKGRRIMVVNMGETWDPKAVSEEHIFRVLYTIHKLAVLEPATQINGVVVIYDFKGMGMKHVKSMSPGGAKRLLTFIQEASPLRVKGIHFINQPMIFSMVWSLFKPFVKEKLNKRMFFHGDKLSKLHEHVHKEFLPSNYGGTLPALDYGGKEWYPVAEQHLDFIQKWNSCGFKQ</sequence>
<dbReference type="Pfam" id="PF00650">
    <property type="entry name" value="CRAL_TRIO"/>
    <property type="match status" value="2"/>
</dbReference>
<reference evidence="2" key="2">
    <citation type="submission" date="2020-05" db="UniProtKB">
        <authorList>
            <consortium name="EnsemblMetazoa"/>
        </authorList>
    </citation>
    <scope>IDENTIFICATION</scope>
    <source>
        <strain evidence="2">ACHKN1017</strain>
    </source>
</reference>
<dbReference type="InterPro" id="IPR001251">
    <property type="entry name" value="CRAL-TRIO_dom"/>
</dbReference>
<dbReference type="PANTHER" id="PTHR10174:SF212">
    <property type="entry name" value="MIP26555P1"/>
    <property type="match status" value="1"/>
</dbReference>
<evidence type="ECO:0000313" key="3">
    <source>
        <dbReference type="Proteomes" id="UP000075881"/>
    </source>
</evidence>
<evidence type="ECO:0000259" key="1">
    <source>
        <dbReference type="PROSITE" id="PS50191"/>
    </source>
</evidence>
<dbReference type="SUPFAM" id="SSF52087">
    <property type="entry name" value="CRAL/TRIO domain"/>
    <property type="match status" value="2"/>
</dbReference>
<dbReference type="SMART" id="SM00516">
    <property type="entry name" value="SEC14"/>
    <property type="match status" value="2"/>
</dbReference>
<dbReference type="InterPro" id="IPR036273">
    <property type="entry name" value="CRAL/TRIO_N_dom_sf"/>
</dbReference>
<feature type="domain" description="CRAL-TRIO" evidence="1">
    <location>
        <begin position="23"/>
        <end position="186"/>
    </location>
</feature>
<dbReference type="Gene3D" id="1.20.5.1200">
    <property type="entry name" value="Alpha-tocopherol transfer"/>
    <property type="match status" value="2"/>
</dbReference>